<dbReference type="Proteomes" id="UP000267821">
    <property type="component" value="Unassembled WGS sequence"/>
</dbReference>
<proteinExistence type="predicted"/>
<dbReference type="InParanoid" id="A0A3N4L732"/>
<organism evidence="2 3">
    <name type="scientific">Terfezia boudieri ATCC MYA-4762</name>
    <dbReference type="NCBI Taxonomy" id="1051890"/>
    <lineage>
        <taxon>Eukaryota</taxon>
        <taxon>Fungi</taxon>
        <taxon>Dikarya</taxon>
        <taxon>Ascomycota</taxon>
        <taxon>Pezizomycotina</taxon>
        <taxon>Pezizomycetes</taxon>
        <taxon>Pezizales</taxon>
        <taxon>Pezizaceae</taxon>
        <taxon>Terfezia</taxon>
    </lineage>
</organism>
<name>A0A3N4L732_9PEZI</name>
<evidence type="ECO:0000256" key="1">
    <source>
        <dbReference type="SAM" id="MobiDB-lite"/>
    </source>
</evidence>
<reference evidence="2 3" key="1">
    <citation type="journal article" date="2018" name="Nat. Ecol. Evol.">
        <title>Pezizomycetes genomes reveal the molecular basis of ectomycorrhizal truffle lifestyle.</title>
        <authorList>
            <person name="Murat C."/>
            <person name="Payen T."/>
            <person name="Noel B."/>
            <person name="Kuo A."/>
            <person name="Morin E."/>
            <person name="Chen J."/>
            <person name="Kohler A."/>
            <person name="Krizsan K."/>
            <person name="Balestrini R."/>
            <person name="Da Silva C."/>
            <person name="Montanini B."/>
            <person name="Hainaut M."/>
            <person name="Levati E."/>
            <person name="Barry K.W."/>
            <person name="Belfiori B."/>
            <person name="Cichocki N."/>
            <person name="Clum A."/>
            <person name="Dockter R.B."/>
            <person name="Fauchery L."/>
            <person name="Guy J."/>
            <person name="Iotti M."/>
            <person name="Le Tacon F."/>
            <person name="Lindquist E.A."/>
            <person name="Lipzen A."/>
            <person name="Malagnac F."/>
            <person name="Mello A."/>
            <person name="Molinier V."/>
            <person name="Miyauchi S."/>
            <person name="Poulain J."/>
            <person name="Riccioni C."/>
            <person name="Rubini A."/>
            <person name="Sitrit Y."/>
            <person name="Splivallo R."/>
            <person name="Traeger S."/>
            <person name="Wang M."/>
            <person name="Zifcakova L."/>
            <person name="Wipf D."/>
            <person name="Zambonelli A."/>
            <person name="Paolocci F."/>
            <person name="Nowrousian M."/>
            <person name="Ottonello S."/>
            <person name="Baldrian P."/>
            <person name="Spatafora J.W."/>
            <person name="Henrissat B."/>
            <person name="Nagy L.G."/>
            <person name="Aury J.M."/>
            <person name="Wincker P."/>
            <person name="Grigoriev I.V."/>
            <person name="Bonfante P."/>
            <person name="Martin F.M."/>
        </authorList>
    </citation>
    <scope>NUCLEOTIDE SEQUENCE [LARGE SCALE GENOMIC DNA]</scope>
    <source>
        <strain evidence="2 3">ATCC MYA-4762</strain>
    </source>
</reference>
<gene>
    <name evidence="2" type="ORF">L211DRAFT_843682</name>
</gene>
<dbReference type="EMBL" id="ML121634">
    <property type="protein sequence ID" value="RPB18396.1"/>
    <property type="molecule type" value="Genomic_DNA"/>
</dbReference>
<accession>A0A3N4L732</accession>
<evidence type="ECO:0000313" key="2">
    <source>
        <dbReference type="EMBL" id="RPB18396.1"/>
    </source>
</evidence>
<evidence type="ECO:0000313" key="3">
    <source>
        <dbReference type="Proteomes" id="UP000267821"/>
    </source>
</evidence>
<keyword evidence="3" id="KW-1185">Reference proteome</keyword>
<feature type="region of interest" description="Disordered" evidence="1">
    <location>
        <begin position="1"/>
        <end position="22"/>
    </location>
</feature>
<dbReference type="OrthoDB" id="5486273at2759"/>
<sequence length="151" mass="16876">MPSRSPIIPSAHIPARPSNPHQDYSHTSCPCSHCLLMIHHARPQPPSLVISPVIPSDTVLDTKILDTGTFDAAMNVLTRDFNPIFHTEAAKEISNRHSYHLHGLLTILEPFYKINLFSSYYWGDAAKHQQLTKERVATSSVSTNTSCTEEE</sequence>
<dbReference type="AlphaFoldDB" id="A0A3N4L732"/>
<protein>
    <submittedName>
        <fullName evidence="2">Uncharacterized protein</fullName>
    </submittedName>
</protein>